<dbReference type="STRING" id="574651.SAMN04487968_10574"/>
<dbReference type="PROSITE" id="PS51318">
    <property type="entry name" value="TAT"/>
    <property type="match status" value="1"/>
</dbReference>
<dbReference type="PANTHER" id="PTHR43737">
    <property type="entry name" value="BLL7424 PROTEIN"/>
    <property type="match status" value="1"/>
</dbReference>
<feature type="region of interest" description="Disordered" evidence="1">
    <location>
        <begin position="407"/>
        <end position="459"/>
    </location>
</feature>
<organism evidence="2 3">
    <name type="scientific">Nocardioides terrae</name>
    <dbReference type="NCBI Taxonomy" id="574651"/>
    <lineage>
        <taxon>Bacteria</taxon>
        <taxon>Bacillati</taxon>
        <taxon>Actinomycetota</taxon>
        <taxon>Actinomycetes</taxon>
        <taxon>Propionibacteriales</taxon>
        <taxon>Nocardioidaceae</taxon>
        <taxon>Nocardioides</taxon>
    </lineage>
</organism>
<keyword evidence="3" id="KW-1185">Reference proteome</keyword>
<evidence type="ECO:0000256" key="1">
    <source>
        <dbReference type="SAM" id="MobiDB-lite"/>
    </source>
</evidence>
<sequence>MNGCPEFALLDSLTVSRRGLLRGLTAGGVATTVGSAVITASPASAAAAQSVLVVLSLRGAADGLSLVVPHADPAYYAARPTIAVPRTSLLATDAGFGLHPGLTPLLPMWNAGQVAAVHATGMAVPNRSHFEAMELVEDADPGSAARSGWLNRLVGLTSTGDPLQGLSIGSTTPTALVGSATVMSMDDLASTTVPGDASRRASLEAMWRDESSPMSRAMGATLAGVDRLGTARAQTDNVATYPSTDLGRALSSVARTLRADLGVQVVTVDQGDWDMHSDLGTLEWGGMQSNAAELGKALAAFFADLGPVRPKVTLVALSEFGRRVVQNSGYGLDHGWGNVMLTLGAGVRGGYYARWTPLAKTLDADVPVTTDYRDVLAEVVAARMPATSLATVFPGFVRTPIGFMTGQSGWGRTAPPQVRPPASPPASVPTTPAPVPTKHRHRKHKKRRHKRHRRHAGKR</sequence>
<name>A0A1I1HZD5_9ACTN</name>
<gene>
    <name evidence="2" type="ORF">SAMN04487968_10574</name>
</gene>
<dbReference type="OrthoDB" id="9779968at2"/>
<dbReference type="AlphaFoldDB" id="A0A1I1HZD5"/>
<dbReference type="Proteomes" id="UP000198832">
    <property type="component" value="Unassembled WGS sequence"/>
</dbReference>
<feature type="compositionally biased region" description="Pro residues" evidence="1">
    <location>
        <begin position="417"/>
        <end position="435"/>
    </location>
</feature>
<reference evidence="2 3" key="1">
    <citation type="submission" date="2016-10" db="EMBL/GenBank/DDBJ databases">
        <authorList>
            <person name="de Groot N.N."/>
        </authorList>
    </citation>
    <scope>NUCLEOTIDE SEQUENCE [LARGE SCALE GENOMIC DNA]</scope>
    <source>
        <strain evidence="2 3">CGMCC 1.7056</strain>
    </source>
</reference>
<protein>
    <submittedName>
        <fullName evidence="2">Uncharacterized conserved protein, DUF1501 family</fullName>
    </submittedName>
</protein>
<dbReference type="InterPro" id="IPR006311">
    <property type="entry name" value="TAT_signal"/>
</dbReference>
<accession>A0A1I1HZD5</accession>
<proteinExistence type="predicted"/>
<dbReference type="PANTHER" id="PTHR43737:SF1">
    <property type="entry name" value="DUF1501 DOMAIN-CONTAINING PROTEIN"/>
    <property type="match status" value="1"/>
</dbReference>
<evidence type="ECO:0000313" key="3">
    <source>
        <dbReference type="Proteomes" id="UP000198832"/>
    </source>
</evidence>
<dbReference type="InterPro" id="IPR010869">
    <property type="entry name" value="DUF1501"/>
</dbReference>
<feature type="compositionally biased region" description="Basic residues" evidence="1">
    <location>
        <begin position="437"/>
        <end position="459"/>
    </location>
</feature>
<dbReference type="EMBL" id="FOLB01000005">
    <property type="protein sequence ID" value="SFC29437.1"/>
    <property type="molecule type" value="Genomic_DNA"/>
</dbReference>
<dbReference type="Pfam" id="PF07394">
    <property type="entry name" value="DUF1501"/>
    <property type="match status" value="1"/>
</dbReference>
<evidence type="ECO:0000313" key="2">
    <source>
        <dbReference type="EMBL" id="SFC29437.1"/>
    </source>
</evidence>
<dbReference type="RefSeq" id="WP_091122431.1">
    <property type="nucleotide sequence ID" value="NZ_FOLB01000005.1"/>
</dbReference>